<feature type="domain" description="C2H2-type" evidence="1">
    <location>
        <begin position="60"/>
        <end position="81"/>
    </location>
</feature>
<gene>
    <name evidence="2" type="ORF">INT48_009560</name>
</gene>
<reference evidence="2" key="1">
    <citation type="submission" date="2021-01" db="EMBL/GenBank/DDBJ databases">
        <title>Metabolic potential, ecology and presence of endohyphal bacteria is reflected in genomic diversity of Mucoromycotina.</title>
        <authorList>
            <person name="Muszewska A."/>
            <person name="Okrasinska A."/>
            <person name="Steczkiewicz K."/>
            <person name="Drgas O."/>
            <person name="Orlowska M."/>
            <person name="Perlinska-Lenart U."/>
            <person name="Aleksandrzak-Piekarczyk T."/>
            <person name="Szatraj K."/>
            <person name="Zielenkiewicz U."/>
            <person name="Pilsyk S."/>
            <person name="Malc E."/>
            <person name="Mieczkowski P."/>
            <person name="Kruszewska J.S."/>
            <person name="Biernat P."/>
            <person name="Pawlowska J."/>
        </authorList>
    </citation>
    <scope>NUCLEOTIDE SEQUENCE</scope>
    <source>
        <strain evidence="2">WA0000018081</strain>
    </source>
</reference>
<dbReference type="SMART" id="SM00355">
    <property type="entry name" value="ZnF_C2H2"/>
    <property type="match status" value="2"/>
</dbReference>
<evidence type="ECO:0000313" key="3">
    <source>
        <dbReference type="Proteomes" id="UP000613177"/>
    </source>
</evidence>
<sequence>MDKENTNPNTGPKCEECNITFKKENEKYKHNYNFHQKNVISEADGVLCEMRTNQAGFYTCMECKDKIKGYELLKRHYNKRHTSSILCNNKRNFTEFTFEEGCERQGIEAKKSKAVHLVKGVGMVPTMLSLLDEDENNVYHLYNTIEEVKARKIQDLKLFEKDLTCQLKIYNNNSSESSDKVEIVPSRVLYFYDFPAFNEKMGEYIVIDEEIEYSHAESSYASFPQTIDVNDRYYKSIKTIIISQSEGGQPINKLIIGTSSLNILVTSTFKLTPRCNEMSTAGPAAPSVLNGNDLSNAQILFRKLYADN</sequence>
<comment type="caution">
    <text evidence="2">The sequence shown here is derived from an EMBL/GenBank/DDBJ whole genome shotgun (WGS) entry which is preliminary data.</text>
</comment>
<feature type="domain" description="C2H2-type" evidence="1">
    <location>
        <begin position="14"/>
        <end position="35"/>
    </location>
</feature>
<accession>A0A8H7SYL7</accession>
<proteinExistence type="predicted"/>
<keyword evidence="3" id="KW-1185">Reference proteome</keyword>
<dbReference type="AlphaFoldDB" id="A0A8H7SYL7"/>
<name>A0A8H7SYL7_9FUNG</name>
<evidence type="ECO:0000259" key="1">
    <source>
        <dbReference type="PROSITE" id="PS00028"/>
    </source>
</evidence>
<evidence type="ECO:0000313" key="2">
    <source>
        <dbReference type="EMBL" id="KAG2237431.1"/>
    </source>
</evidence>
<dbReference type="InterPro" id="IPR013087">
    <property type="entry name" value="Znf_C2H2_type"/>
</dbReference>
<dbReference type="Proteomes" id="UP000613177">
    <property type="component" value="Unassembled WGS sequence"/>
</dbReference>
<protein>
    <recommendedName>
        <fullName evidence="1">C2H2-type domain-containing protein</fullName>
    </recommendedName>
</protein>
<organism evidence="2 3">
    <name type="scientific">Thamnidium elegans</name>
    <dbReference type="NCBI Taxonomy" id="101142"/>
    <lineage>
        <taxon>Eukaryota</taxon>
        <taxon>Fungi</taxon>
        <taxon>Fungi incertae sedis</taxon>
        <taxon>Mucoromycota</taxon>
        <taxon>Mucoromycotina</taxon>
        <taxon>Mucoromycetes</taxon>
        <taxon>Mucorales</taxon>
        <taxon>Mucorineae</taxon>
        <taxon>Mucoraceae</taxon>
        <taxon>Thamnidium</taxon>
    </lineage>
</organism>
<dbReference type="EMBL" id="JAEPRE010000006">
    <property type="protein sequence ID" value="KAG2237431.1"/>
    <property type="molecule type" value="Genomic_DNA"/>
</dbReference>
<dbReference type="PROSITE" id="PS00028">
    <property type="entry name" value="ZINC_FINGER_C2H2_1"/>
    <property type="match status" value="2"/>
</dbReference>